<evidence type="ECO:0000256" key="3">
    <source>
        <dbReference type="ARBA" id="ARBA00022519"/>
    </source>
</evidence>
<feature type="transmembrane region" description="Helical" evidence="7">
    <location>
        <begin position="50"/>
        <end position="69"/>
    </location>
</feature>
<sequence length="218" mass="24283">MTTPPVASELGLCLCHSCGMACDMTDEPHECERCGAPLHRRKTNALARTWAYMFTALAFYVPANLLPVMNTKMVGNGADSTIMSGVLEFWEAGAWDIALIIFIASIAVPGIKFVALTLLLVTVHRDSQWARKERSKLYRFVEVIGYWSMLDVIVVALVASLVKFQALADIEPRLGILFFGLVVVFTMFAAMSFDPRMIWDNTPDKPHNEEVTDEVPSH</sequence>
<comment type="caution">
    <text evidence="8">The sequence shown here is derived from an EMBL/GenBank/DDBJ whole genome shotgun (WGS) entry which is preliminary data.</text>
</comment>
<keyword evidence="2" id="KW-1003">Cell membrane</keyword>
<dbReference type="EMBL" id="MOBP01000012">
    <property type="protein sequence ID" value="RON51755.1"/>
    <property type="molecule type" value="Genomic_DNA"/>
</dbReference>
<dbReference type="InterPro" id="IPR007498">
    <property type="entry name" value="PqiA-like"/>
</dbReference>
<evidence type="ECO:0000256" key="1">
    <source>
        <dbReference type="ARBA" id="ARBA00004533"/>
    </source>
</evidence>
<comment type="subcellular location">
    <subcellularLocation>
        <location evidence="1">Cell inner membrane</location>
    </subcellularLocation>
</comment>
<dbReference type="Proteomes" id="UP000283627">
    <property type="component" value="Unassembled WGS sequence"/>
</dbReference>
<dbReference type="PANTHER" id="PTHR30462">
    <property type="entry name" value="INTERMEMBRANE TRANSPORT PROTEIN PQIB-RELATED"/>
    <property type="match status" value="1"/>
</dbReference>
<keyword evidence="3" id="KW-0997">Cell inner membrane</keyword>
<feature type="transmembrane region" description="Helical" evidence="7">
    <location>
        <begin position="97"/>
        <end position="123"/>
    </location>
</feature>
<dbReference type="OrthoDB" id="9800207at2"/>
<evidence type="ECO:0000313" key="8">
    <source>
        <dbReference type="EMBL" id="RON51755.1"/>
    </source>
</evidence>
<evidence type="ECO:0000256" key="5">
    <source>
        <dbReference type="ARBA" id="ARBA00022989"/>
    </source>
</evidence>
<dbReference type="STRING" id="104087.PFAS1_25940"/>
<feature type="transmembrane region" description="Helical" evidence="7">
    <location>
        <begin position="144"/>
        <end position="162"/>
    </location>
</feature>
<reference evidence="8 9" key="1">
    <citation type="submission" date="2016-10" db="EMBL/GenBank/DDBJ databases">
        <title>Comparative genome analysis of multiple Pseudomonas spp. focuses on biocontrol and plant growth promoting traits.</title>
        <authorList>
            <person name="Tao X.-Y."/>
            <person name="Taylor C.G."/>
        </authorList>
    </citation>
    <scope>NUCLEOTIDE SEQUENCE [LARGE SCALE GENOMIC DNA]</scope>
    <source>
        <strain evidence="8 9">39A2</strain>
    </source>
</reference>
<keyword evidence="6 7" id="KW-0472">Membrane</keyword>
<dbReference type="GO" id="GO:0005886">
    <property type="term" value="C:plasma membrane"/>
    <property type="evidence" value="ECO:0007669"/>
    <property type="project" value="UniProtKB-SubCell"/>
</dbReference>
<dbReference type="RefSeq" id="WP_123408187.1">
    <property type="nucleotide sequence ID" value="NZ_MOBP01000012.1"/>
</dbReference>
<organism evidence="8 9">
    <name type="scientific">Pseudomonas frederiksbergensis</name>
    <dbReference type="NCBI Taxonomy" id="104087"/>
    <lineage>
        <taxon>Bacteria</taxon>
        <taxon>Pseudomonadati</taxon>
        <taxon>Pseudomonadota</taxon>
        <taxon>Gammaproteobacteria</taxon>
        <taxon>Pseudomonadales</taxon>
        <taxon>Pseudomonadaceae</taxon>
        <taxon>Pseudomonas</taxon>
    </lineage>
</organism>
<name>A0A423KG19_9PSED</name>
<dbReference type="Pfam" id="PF04403">
    <property type="entry name" value="PqiA"/>
    <property type="match status" value="1"/>
</dbReference>
<keyword evidence="5 7" id="KW-1133">Transmembrane helix</keyword>
<proteinExistence type="predicted"/>
<evidence type="ECO:0000256" key="6">
    <source>
        <dbReference type="ARBA" id="ARBA00023136"/>
    </source>
</evidence>
<accession>A0A423KG19</accession>
<gene>
    <name evidence="8" type="ORF">BK665_17960</name>
</gene>
<dbReference type="PANTHER" id="PTHR30462:SF3">
    <property type="entry name" value="INTERMEMBRANE TRANSPORT PROTEIN PQIA"/>
    <property type="match status" value="1"/>
</dbReference>
<protein>
    <submittedName>
        <fullName evidence="8">Paraquat-inducible membrane protein A</fullName>
    </submittedName>
</protein>
<dbReference type="AlphaFoldDB" id="A0A423KG19"/>
<evidence type="ECO:0000313" key="9">
    <source>
        <dbReference type="Proteomes" id="UP000283627"/>
    </source>
</evidence>
<evidence type="ECO:0000256" key="2">
    <source>
        <dbReference type="ARBA" id="ARBA00022475"/>
    </source>
</evidence>
<evidence type="ECO:0000256" key="7">
    <source>
        <dbReference type="SAM" id="Phobius"/>
    </source>
</evidence>
<evidence type="ECO:0000256" key="4">
    <source>
        <dbReference type="ARBA" id="ARBA00022692"/>
    </source>
</evidence>
<keyword evidence="4 7" id="KW-0812">Transmembrane</keyword>
<feature type="transmembrane region" description="Helical" evidence="7">
    <location>
        <begin position="174"/>
        <end position="193"/>
    </location>
</feature>
<dbReference type="InterPro" id="IPR051800">
    <property type="entry name" value="PqiA-PqiB_transport"/>
</dbReference>